<feature type="region of interest" description="Disordered" evidence="3">
    <location>
        <begin position="1455"/>
        <end position="1508"/>
    </location>
</feature>
<feature type="compositionally biased region" description="Basic and acidic residues" evidence="3">
    <location>
        <begin position="1469"/>
        <end position="1483"/>
    </location>
</feature>
<evidence type="ECO:0000313" key="7">
    <source>
        <dbReference type="Proteomes" id="UP001165083"/>
    </source>
</evidence>
<proteinExistence type="predicted"/>
<keyword evidence="7" id="KW-1185">Reference proteome</keyword>
<feature type="domain" description="Trs120/TRAPPC9 TPR region" evidence="5">
    <location>
        <begin position="304"/>
        <end position="463"/>
    </location>
</feature>
<protein>
    <submittedName>
        <fullName evidence="6">Unnamed protein product</fullName>
    </submittedName>
</protein>
<evidence type="ECO:0000313" key="6">
    <source>
        <dbReference type="EMBL" id="GMF12115.1"/>
    </source>
</evidence>
<dbReference type="GO" id="GO:0005802">
    <property type="term" value="C:trans-Golgi network"/>
    <property type="evidence" value="ECO:0007669"/>
    <property type="project" value="TreeGrafter"/>
</dbReference>
<keyword evidence="2" id="KW-0333">Golgi apparatus</keyword>
<accession>A0A9W6TEV7</accession>
<dbReference type="Pfam" id="PF08626">
    <property type="entry name" value="TRAPPC9-Trs120"/>
    <property type="match status" value="1"/>
</dbReference>
<evidence type="ECO:0000256" key="2">
    <source>
        <dbReference type="ARBA" id="ARBA00023034"/>
    </source>
</evidence>
<organism evidence="6 7">
    <name type="scientific">Phytophthora lilii</name>
    <dbReference type="NCBI Taxonomy" id="2077276"/>
    <lineage>
        <taxon>Eukaryota</taxon>
        <taxon>Sar</taxon>
        <taxon>Stramenopiles</taxon>
        <taxon>Oomycota</taxon>
        <taxon>Peronosporomycetes</taxon>
        <taxon>Peronosporales</taxon>
        <taxon>Peronosporaceae</taxon>
        <taxon>Phytophthora</taxon>
    </lineage>
</organism>
<feature type="region of interest" description="Disordered" evidence="3">
    <location>
        <begin position="113"/>
        <end position="133"/>
    </location>
</feature>
<dbReference type="PANTHER" id="PTHR21512:SF5">
    <property type="entry name" value="TRAFFICKING PROTEIN PARTICLE COMPLEX SUBUNIT 9"/>
    <property type="match status" value="1"/>
</dbReference>
<dbReference type="PANTHER" id="PTHR21512">
    <property type="entry name" value="TRAFFICKING PROTEIN PARTICLE COMPLEX SUBUNIT 9"/>
    <property type="match status" value="1"/>
</dbReference>
<dbReference type="OrthoDB" id="27962at2759"/>
<dbReference type="Proteomes" id="UP001165083">
    <property type="component" value="Unassembled WGS sequence"/>
</dbReference>
<evidence type="ECO:0000256" key="1">
    <source>
        <dbReference type="ARBA" id="ARBA00004555"/>
    </source>
</evidence>
<name>A0A9W6TEV7_9STRA</name>
<evidence type="ECO:0000256" key="3">
    <source>
        <dbReference type="SAM" id="MobiDB-lite"/>
    </source>
</evidence>
<comment type="subcellular location">
    <subcellularLocation>
        <location evidence="1">Golgi apparatus</location>
    </subcellularLocation>
</comment>
<dbReference type="InterPro" id="IPR058563">
    <property type="entry name" value="Trs120_TRAPPC9_N"/>
</dbReference>
<dbReference type="Pfam" id="PF26251">
    <property type="entry name" value="TPR_TRAPPC9-Trs120"/>
    <property type="match status" value="1"/>
</dbReference>
<comment type="caution">
    <text evidence="6">The sequence shown here is derived from an EMBL/GenBank/DDBJ whole genome shotgun (WGS) entry which is preliminary data.</text>
</comment>
<dbReference type="InterPro" id="IPR013935">
    <property type="entry name" value="Trs120_TRAPPC9"/>
</dbReference>
<dbReference type="EMBL" id="BSXW01000104">
    <property type="protein sequence ID" value="GMF12115.1"/>
    <property type="molecule type" value="Genomic_DNA"/>
</dbReference>
<feature type="compositionally biased region" description="Low complexity" evidence="3">
    <location>
        <begin position="117"/>
        <end position="133"/>
    </location>
</feature>
<feature type="compositionally biased region" description="Polar residues" evidence="3">
    <location>
        <begin position="1455"/>
        <end position="1464"/>
    </location>
</feature>
<feature type="domain" description="Trs120/TRAPPC9 N-terminal" evidence="4">
    <location>
        <begin position="46"/>
        <end position="219"/>
    </location>
</feature>
<feature type="region of interest" description="Disordered" evidence="3">
    <location>
        <begin position="587"/>
        <end position="646"/>
    </location>
</feature>
<sequence length="1657" mass="182580">MHKLFAFEHTFDDATARECEGLDDLVMFPAHHELQGTGESTVSLHLQVVMDTLAVNILMSLESAIRSATSSAAGGLPAARDLASVLLDVNVEPQQTQAVQAASSPVVLSRDADSAFGSASSPTTSRSSLTSGPSFASIPSPLVAGVAALDPRNRRRKRQLARREKLLGDYSVLVSCISDAMDHYSVAIEMLREEERRSGGAPGDALWLAAALEGYVFCLYSEAHDKFLTELVEKASEAVALYAKAGTVELESMLIENLGWYYAGVATATLTRSSVSGEAKLLESIWAKRLLWDVLERGLMLFPELQTQRQVEFLIQTSRMLETVGHRRRVAFFLHEAASLLLARNAPSTDAKLRLLLSPSSTTKGPQRQRDLKAALLLERVAAEHLGIQGQNARINALPWEVTTQYRRNRRKKTSEHDGSTNVQDDSWLIIRFHVLRQLLTIARMLGDAFFVGTYCLQLLEMLAWCDSIALQTTDSSSPAVRKSTSASMLLVDHLQQPATSIRAVHAPAERAATGLHTKSGAYFSPPPGIDTRVKRNFINSPSATMSNAAASLSSTLTNTPRILATPRQQFSAAVNAISTKAAPAFTPFSHSHHPNGATPGRTGGEDRGAARITSAVDGRDFGGMNGDGNDLKSARMLDTGDGDVDKKLRIGTPAEAPTVWNLRSKADIARIERKLLNLLESDCTTLRASEQVHLPTFLRVERLKLRSSCNLEHPFISRDTALGMFSVYSTSNQQIAKSDFFYSPFEKQKTARITGRNGSDEDNVSDDAPDIYERGFPVHENIELQLILSNPTGVAIKLQQVKAWVVFAGDNGEARESDDSTILGRGDGVECYPSFFTLAPYEKRKTVILAFQPLKVGVFHVCGCFLKAFNIMTSFKLNDPVSIRVVGELPMVSLSLREHVTMNLSEGDKASATNVSAASKMRIAMFASETKRCMVRVRSTGNQQITNYRLAVTVQHRRAAKQTCVIFNNLPPASAAAGESSLKTINASPHSVNSEAAIGPKQVDIEAVALRCGKVVSSPLPLSSGNFVSIPFEVMFRGNNELGGALEDNIEVEWSFVYADEACSTDIFYRESKLALEVVSLSSLMLRSISVLPYSVEQIPIDETENTLYDKGPPVATTDHLYCAIVIHVVNPTETAFCFRLHRDMDSSGDAACEAEMGRQCSRQFVVEVPRLPSLTSEQGPAKLTGVLNDLLEMEWETYFGTCGRLLCEERHLGSVANQEQIRRELLLPPISLQVHSPIEGSMRMEAHESQNGNSHQFQRKDGRSLHPLSFFFRAPHFRFDSRPLQAELFQYIPITITAQRPPNADDPEEQPLGVEAEIVITEEGEEAVREISEHVVIVGLLKTQILWDELMGKTARSHEIQCMFLAEGNYRITVCGRVLTPGMKVSGEIWSHQSMHIRVQSEDPVPAVETAGRPLLIEKLKLLAIDLHEHSRHAAIRSTKDAEILDYVLSTEDTSSTNSYNKPMTPRMEDLSPRSLSHDPVDGVTLRPGTASARRPLTSGSQRPVSRGSTISISSITAVLDCPEVRVMRKRDSRLISKLDFCRFGCSNVSTICHRCLTYLKQGCLEMEKDLIDDDRRKVAAAKTPPSISDLHELRKTLEKTLEDQVLTTNTWIVNEASELTLFSPACTDRRQSRRWRVSLAKPTDHLFATECTTG</sequence>
<dbReference type="InterPro" id="IPR058564">
    <property type="entry name" value="TPR_TRAPPC9_Trs120"/>
</dbReference>
<gene>
    <name evidence="6" type="ORF">Plil01_000276900</name>
</gene>
<evidence type="ECO:0000259" key="5">
    <source>
        <dbReference type="Pfam" id="PF26251"/>
    </source>
</evidence>
<reference evidence="6" key="1">
    <citation type="submission" date="2023-04" db="EMBL/GenBank/DDBJ databases">
        <title>Phytophthora lilii NBRC 32176.</title>
        <authorList>
            <person name="Ichikawa N."/>
            <person name="Sato H."/>
            <person name="Tonouchi N."/>
        </authorList>
    </citation>
    <scope>NUCLEOTIDE SEQUENCE</scope>
    <source>
        <strain evidence="6">NBRC 32176</strain>
    </source>
</reference>
<evidence type="ECO:0000259" key="4">
    <source>
        <dbReference type="Pfam" id="PF08626"/>
    </source>
</evidence>